<evidence type="ECO:0000313" key="2">
    <source>
        <dbReference type="Proteomes" id="UP001610334"/>
    </source>
</evidence>
<evidence type="ECO:0000313" key="1">
    <source>
        <dbReference type="EMBL" id="KAL2812075.1"/>
    </source>
</evidence>
<comment type="caution">
    <text evidence="1">The sequence shown here is derived from an EMBL/GenBank/DDBJ whole genome shotgun (WGS) entry which is preliminary data.</text>
</comment>
<dbReference type="Proteomes" id="UP001610334">
    <property type="component" value="Unassembled WGS sequence"/>
</dbReference>
<dbReference type="EMBL" id="JBFXLT010000051">
    <property type="protein sequence ID" value="KAL2812075.1"/>
    <property type="molecule type" value="Genomic_DNA"/>
</dbReference>
<name>A0ABR4H9E7_9EURO</name>
<gene>
    <name evidence="1" type="ORF">BJX63DRAFT_432886</name>
</gene>
<protein>
    <submittedName>
        <fullName evidence="1">Uncharacterized protein</fullName>
    </submittedName>
</protein>
<sequence>MGSARGLVSHLWNVAISKLFPKRVSSSKRAGSHSSWDGIEQKPMDIEECTDGFYKYSQELLEQERLEERSSNNISSSLASVLMEPTEPPSLPYTVSAPDWNIYFPYLKYLDGLKDESASKKWLGSVLFVWVRVYTVAKVIVIILIHYGVELEDTADSILAHIRRAEELVNSNSITEFVENTESLYYALYARLIMEIAAVHLCASFTLGFRRPEGDRSLQLPEPREICKTFLFCKQILDQDNMCNHLNKDLVRQHQMGIIRYKMDKIQAEGFLLDDLHGFRRRALDTIKDETSEFRQEWRKATLIYEMPPARLLTLQSETYLTWIPRWDAVHKAVPTLDLPFIDPKTVPPEVWEREVTLDKRQATLAKLESKCVGEIRRSDGRRRLIDFVRERKCICRATCTCAWDCTQDVERPCPCSERALILIIAKRRKSVGPRPFGLRCSVLARAIFEGIASVRPDDSKDMELCAELERAISVFSEEIRKQRSAGSYPQQPGNVIYI</sequence>
<accession>A0ABR4H9E7</accession>
<keyword evidence="2" id="KW-1185">Reference proteome</keyword>
<proteinExistence type="predicted"/>
<reference evidence="1 2" key="1">
    <citation type="submission" date="2024-07" db="EMBL/GenBank/DDBJ databases">
        <title>Section-level genome sequencing and comparative genomics of Aspergillus sections Usti and Cavernicolus.</title>
        <authorList>
            <consortium name="Lawrence Berkeley National Laboratory"/>
            <person name="Nybo J.L."/>
            <person name="Vesth T.C."/>
            <person name="Theobald S."/>
            <person name="Frisvad J.C."/>
            <person name="Larsen T.O."/>
            <person name="Kjaerboelling I."/>
            <person name="Rothschild-Mancinelli K."/>
            <person name="Lyhne E.K."/>
            <person name="Kogle M.E."/>
            <person name="Barry K."/>
            <person name="Clum A."/>
            <person name="Na H."/>
            <person name="Ledsgaard L."/>
            <person name="Lin J."/>
            <person name="Lipzen A."/>
            <person name="Kuo A."/>
            <person name="Riley R."/>
            <person name="Mondo S."/>
            <person name="Labutti K."/>
            <person name="Haridas S."/>
            <person name="Pangalinan J."/>
            <person name="Salamov A.A."/>
            <person name="Simmons B.A."/>
            <person name="Magnuson J.K."/>
            <person name="Chen J."/>
            <person name="Drula E."/>
            <person name="Henrissat B."/>
            <person name="Wiebenga A."/>
            <person name="Lubbers R.J."/>
            <person name="Gomes A.C."/>
            <person name="Makela M.R."/>
            <person name="Stajich J."/>
            <person name="Grigoriev I.V."/>
            <person name="Mortensen U.H."/>
            <person name="De Vries R.P."/>
            <person name="Baker S.E."/>
            <person name="Andersen M.R."/>
        </authorList>
    </citation>
    <scope>NUCLEOTIDE SEQUENCE [LARGE SCALE GENOMIC DNA]</scope>
    <source>
        <strain evidence="1 2">CBS 588.65</strain>
    </source>
</reference>
<organism evidence="1 2">
    <name type="scientific">Aspergillus granulosus</name>
    <dbReference type="NCBI Taxonomy" id="176169"/>
    <lineage>
        <taxon>Eukaryota</taxon>
        <taxon>Fungi</taxon>
        <taxon>Dikarya</taxon>
        <taxon>Ascomycota</taxon>
        <taxon>Pezizomycotina</taxon>
        <taxon>Eurotiomycetes</taxon>
        <taxon>Eurotiomycetidae</taxon>
        <taxon>Eurotiales</taxon>
        <taxon>Aspergillaceae</taxon>
        <taxon>Aspergillus</taxon>
        <taxon>Aspergillus subgen. Nidulantes</taxon>
    </lineage>
</organism>